<evidence type="ECO:0000313" key="2">
    <source>
        <dbReference type="Proteomes" id="UP001055879"/>
    </source>
</evidence>
<keyword evidence="2" id="KW-1185">Reference proteome</keyword>
<name>A0ACB9B8Q9_ARCLA</name>
<reference evidence="1 2" key="2">
    <citation type="journal article" date="2022" name="Mol. Ecol. Resour.">
        <title>The genomes of chicory, endive, great burdock and yacon provide insights into Asteraceae paleo-polyploidization history and plant inulin production.</title>
        <authorList>
            <person name="Fan W."/>
            <person name="Wang S."/>
            <person name="Wang H."/>
            <person name="Wang A."/>
            <person name="Jiang F."/>
            <person name="Liu H."/>
            <person name="Zhao H."/>
            <person name="Xu D."/>
            <person name="Zhang Y."/>
        </authorList>
    </citation>
    <scope>NUCLEOTIDE SEQUENCE [LARGE SCALE GENOMIC DNA]</scope>
    <source>
        <strain evidence="2">cv. Niubang</strain>
    </source>
</reference>
<accession>A0ACB9B8Q9</accession>
<dbReference type="EMBL" id="CM042052">
    <property type="protein sequence ID" value="KAI3718313.1"/>
    <property type="molecule type" value="Genomic_DNA"/>
</dbReference>
<gene>
    <name evidence="1" type="ORF">L6452_19177</name>
</gene>
<sequence length="154" mass="16997">MKKYEGSTDGFQPEQGGKQRKNRMVLVVLDHSRLEINETVKVEASRGLGWSSVGDESGYQMEGMDVVIGRKAPPSSSSALLEEPMEEEEEEYDEDSIIDDDENEDPSSWFPASTIASAPAMKGVVINEAGERQQDKAPDSSTMARKRALLLKET</sequence>
<organism evidence="1 2">
    <name type="scientific">Arctium lappa</name>
    <name type="common">Greater burdock</name>
    <name type="synonym">Lappa major</name>
    <dbReference type="NCBI Taxonomy" id="4217"/>
    <lineage>
        <taxon>Eukaryota</taxon>
        <taxon>Viridiplantae</taxon>
        <taxon>Streptophyta</taxon>
        <taxon>Embryophyta</taxon>
        <taxon>Tracheophyta</taxon>
        <taxon>Spermatophyta</taxon>
        <taxon>Magnoliopsida</taxon>
        <taxon>eudicotyledons</taxon>
        <taxon>Gunneridae</taxon>
        <taxon>Pentapetalae</taxon>
        <taxon>asterids</taxon>
        <taxon>campanulids</taxon>
        <taxon>Asterales</taxon>
        <taxon>Asteraceae</taxon>
        <taxon>Carduoideae</taxon>
        <taxon>Cardueae</taxon>
        <taxon>Arctiinae</taxon>
        <taxon>Arctium</taxon>
    </lineage>
</organism>
<reference evidence="2" key="1">
    <citation type="journal article" date="2022" name="Mol. Ecol. Resour.">
        <title>The genomes of chicory, endive, great burdock and yacon provide insights into Asteraceae palaeo-polyploidization history and plant inulin production.</title>
        <authorList>
            <person name="Fan W."/>
            <person name="Wang S."/>
            <person name="Wang H."/>
            <person name="Wang A."/>
            <person name="Jiang F."/>
            <person name="Liu H."/>
            <person name="Zhao H."/>
            <person name="Xu D."/>
            <person name="Zhang Y."/>
        </authorList>
    </citation>
    <scope>NUCLEOTIDE SEQUENCE [LARGE SCALE GENOMIC DNA]</scope>
    <source>
        <strain evidence="2">cv. Niubang</strain>
    </source>
</reference>
<evidence type="ECO:0000313" key="1">
    <source>
        <dbReference type="EMBL" id="KAI3718313.1"/>
    </source>
</evidence>
<dbReference type="Proteomes" id="UP001055879">
    <property type="component" value="Linkage Group LG06"/>
</dbReference>
<comment type="caution">
    <text evidence="1">The sequence shown here is derived from an EMBL/GenBank/DDBJ whole genome shotgun (WGS) entry which is preliminary data.</text>
</comment>
<protein>
    <submittedName>
        <fullName evidence="1">Uncharacterized protein</fullName>
    </submittedName>
</protein>
<proteinExistence type="predicted"/>